<name>A0A380P533_STRGR</name>
<dbReference type="EMBL" id="UHID01000007">
    <property type="protein sequence ID" value="SUP60326.1"/>
    <property type="molecule type" value="Genomic_DNA"/>
</dbReference>
<accession>A0A380P533</accession>
<dbReference type="PROSITE" id="PS51318">
    <property type="entry name" value="TAT"/>
    <property type="match status" value="1"/>
</dbReference>
<reference evidence="2 3" key="1">
    <citation type="submission" date="2018-06" db="EMBL/GenBank/DDBJ databases">
        <authorList>
            <consortium name="Pathogen Informatics"/>
            <person name="Doyle S."/>
        </authorList>
    </citation>
    <scope>NUCLEOTIDE SEQUENCE [LARGE SCALE GENOMIC DNA]</scope>
    <source>
        <strain evidence="2 3">NCTC7807</strain>
    </source>
</reference>
<dbReference type="AlphaFoldDB" id="A0A380P533"/>
<evidence type="ECO:0000313" key="2">
    <source>
        <dbReference type="EMBL" id="SUP60326.1"/>
    </source>
</evidence>
<evidence type="ECO:0000313" key="3">
    <source>
        <dbReference type="Proteomes" id="UP000254150"/>
    </source>
</evidence>
<feature type="region of interest" description="Disordered" evidence="1">
    <location>
        <begin position="458"/>
        <end position="479"/>
    </location>
</feature>
<dbReference type="InterPro" id="IPR006311">
    <property type="entry name" value="TAT_signal"/>
</dbReference>
<gene>
    <name evidence="2" type="ORF">NCTC7807_04393</name>
</gene>
<protein>
    <submittedName>
        <fullName evidence="2">Uncharacterized protein</fullName>
    </submittedName>
</protein>
<proteinExistence type="predicted"/>
<dbReference type="RefSeq" id="WP_115069284.1">
    <property type="nucleotide sequence ID" value="NZ_UHID01000007.1"/>
</dbReference>
<feature type="compositionally biased region" description="Basic and acidic residues" evidence="1">
    <location>
        <begin position="462"/>
        <end position="479"/>
    </location>
</feature>
<sequence>MNGRRVFLVAFLVTAAVWAGVAVPWASTARAPGPAATPGPGASAGPNIAVEGRDRAAGRQALGLAWSSTWSATVPKGSAVPYRALGAGRCAELFRWATGRSAVARGTATAAFTLTAPEDRGLVVRSLRVVKGRELPPPEGTDVECLGAADHGLPQSMESWGRLSLDHPRELKLSRSAGPGGTVGGVIETRTADCSCEWWIELEVWEGDKRRTVRIDDAGAPFTLAPPVARIGTPADGGALKYGTTDLALAREGGAADRPPKGLSVSASRLLAGNLQEMWMVADRELPEVGRLTANLDVPGAVCQHVERILVADGALPAGRAAYAVSIVDPSGRQDLDGIVDVSLNVRKTVRQGAPPTGYGCYPDKWVLRSNDGQTAGTARLSGDTPHLPVLSGEPVRLTRETEGAPATDALFLGVEAWGPDEVEYHFTLDVTVVDGSGKRTRHTVDDAGRPFVLAARPDGMAPRHEKHASYETGHRLGG</sequence>
<evidence type="ECO:0000256" key="1">
    <source>
        <dbReference type="SAM" id="MobiDB-lite"/>
    </source>
</evidence>
<dbReference type="Proteomes" id="UP000254150">
    <property type="component" value="Unassembled WGS sequence"/>
</dbReference>
<organism evidence="2 3">
    <name type="scientific">Streptomyces griseus</name>
    <dbReference type="NCBI Taxonomy" id="1911"/>
    <lineage>
        <taxon>Bacteria</taxon>
        <taxon>Bacillati</taxon>
        <taxon>Actinomycetota</taxon>
        <taxon>Actinomycetes</taxon>
        <taxon>Kitasatosporales</taxon>
        <taxon>Streptomycetaceae</taxon>
        <taxon>Streptomyces</taxon>
    </lineage>
</organism>